<dbReference type="PATRIC" id="fig|431306.5.peg.949"/>
<protein>
    <recommendedName>
        <fullName evidence="3 10">Gluconokinase</fullName>
        <ecNumber evidence="3 10">2.7.1.12</ecNumber>
    </recommendedName>
</protein>
<gene>
    <name evidence="11" type="primary">gntK</name>
    <name evidence="11" type="ORF">AGA_945</name>
    <name evidence="12" type="ORF">GOB80_07535</name>
</gene>
<comment type="similarity">
    <text evidence="2 10">Belongs to the gluconokinase GntK/GntV family.</text>
</comment>
<keyword evidence="4 10" id="KW-0808">Transferase</keyword>
<dbReference type="STRING" id="431306.AGA_945"/>
<accession>A0A0U5F1A0</accession>
<evidence type="ECO:0000313" key="12">
    <source>
        <dbReference type="EMBL" id="NHO39538.1"/>
    </source>
</evidence>
<dbReference type="EC" id="2.7.1.12" evidence="3 10"/>
<keyword evidence="6 10" id="KW-0418">Kinase</keyword>
<dbReference type="FunFam" id="3.40.50.300:FF:000522">
    <property type="entry name" value="Gluconokinase"/>
    <property type="match status" value="1"/>
</dbReference>
<dbReference type="Proteomes" id="UP000657200">
    <property type="component" value="Unassembled WGS sequence"/>
</dbReference>
<evidence type="ECO:0000256" key="2">
    <source>
        <dbReference type="ARBA" id="ARBA00008420"/>
    </source>
</evidence>
<sequence>MSLNSSAFSPDHVLPAQPAAHGIAKRLIVVMGVCGSGKTTIAEGLHNELGWPWLDADTLHDTNNIAKMRDGIPLTDLDRKGWLERCHAWLKSCADKNTGGILACSALKRAYRNRLCEQDLNVQFVYLHADEGTLHTRLNARSGHFMPASQLPSQLDTLEPPQPDEPAWSLLTLHQPAEIIAEIMGLLKAKKN</sequence>
<keyword evidence="8" id="KW-0311">Gluconate utilization</keyword>
<keyword evidence="14" id="KW-1185">Reference proteome</keyword>
<dbReference type="InterPro" id="IPR027417">
    <property type="entry name" value="P-loop_NTPase"/>
</dbReference>
<dbReference type="EMBL" id="LN609302">
    <property type="protein sequence ID" value="CEF54724.1"/>
    <property type="molecule type" value="Genomic_DNA"/>
</dbReference>
<evidence type="ECO:0000256" key="6">
    <source>
        <dbReference type="ARBA" id="ARBA00022777"/>
    </source>
</evidence>
<dbReference type="RefSeq" id="WP_059023177.1">
    <property type="nucleotide sequence ID" value="NZ_LN609302.1"/>
</dbReference>
<evidence type="ECO:0000256" key="7">
    <source>
        <dbReference type="ARBA" id="ARBA00022840"/>
    </source>
</evidence>
<proteinExistence type="inferred from homology"/>
<dbReference type="PANTHER" id="PTHR43442:SF3">
    <property type="entry name" value="GLUCONOKINASE-RELATED"/>
    <property type="match status" value="1"/>
</dbReference>
<organism evidence="11 13">
    <name type="scientific">Acetobacter ghanensis</name>
    <dbReference type="NCBI Taxonomy" id="431306"/>
    <lineage>
        <taxon>Bacteria</taxon>
        <taxon>Pseudomonadati</taxon>
        <taxon>Pseudomonadota</taxon>
        <taxon>Alphaproteobacteria</taxon>
        <taxon>Acetobacterales</taxon>
        <taxon>Acetobacteraceae</taxon>
        <taxon>Acetobacter</taxon>
    </lineage>
</organism>
<dbReference type="GO" id="GO:0019521">
    <property type="term" value="P:D-gluconate metabolic process"/>
    <property type="evidence" value="ECO:0007669"/>
    <property type="project" value="UniProtKB-KW"/>
</dbReference>
<evidence type="ECO:0000256" key="9">
    <source>
        <dbReference type="ARBA" id="ARBA00048090"/>
    </source>
</evidence>
<evidence type="ECO:0000313" key="14">
    <source>
        <dbReference type="Proteomes" id="UP000657200"/>
    </source>
</evidence>
<dbReference type="SUPFAM" id="SSF52540">
    <property type="entry name" value="P-loop containing nucleoside triphosphate hydrolases"/>
    <property type="match status" value="1"/>
</dbReference>
<dbReference type="PANTHER" id="PTHR43442">
    <property type="entry name" value="GLUCONOKINASE-RELATED"/>
    <property type="match status" value="1"/>
</dbReference>
<dbReference type="NCBIfam" id="TIGR01313">
    <property type="entry name" value="therm_gnt_kin"/>
    <property type="match status" value="1"/>
</dbReference>
<evidence type="ECO:0000256" key="10">
    <source>
        <dbReference type="RuleBase" id="RU363066"/>
    </source>
</evidence>
<evidence type="ECO:0000256" key="8">
    <source>
        <dbReference type="ARBA" id="ARBA00023064"/>
    </source>
</evidence>
<comment type="pathway">
    <text evidence="1">Carbohydrate acid metabolism.</text>
</comment>
<dbReference type="EMBL" id="WOTE01000003">
    <property type="protein sequence ID" value="NHO39538.1"/>
    <property type="molecule type" value="Genomic_DNA"/>
</dbReference>
<evidence type="ECO:0000256" key="5">
    <source>
        <dbReference type="ARBA" id="ARBA00022741"/>
    </source>
</evidence>
<dbReference type="GO" id="GO:0046316">
    <property type="term" value="F:gluconokinase activity"/>
    <property type="evidence" value="ECO:0007669"/>
    <property type="project" value="UniProtKB-EC"/>
</dbReference>
<evidence type="ECO:0000256" key="4">
    <source>
        <dbReference type="ARBA" id="ARBA00022679"/>
    </source>
</evidence>
<dbReference type="Pfam" id="PF13671">
    <property type="entry name" value="AAA_33"/>
    <property type="match status" value="1"/>
</dbReference>
<dbReference type="AlphaFoldDB" id="A0A0U5F1A0"/>
<evidence type="ECO:0000256" key="3">
    <source>
        <dbReference type="ARBA" id="ARBA00012054"/>
    </source>
</evidence>
<comment type="catalytic activity">
    <reaction evidence="9 10">
        <text>D-gluconate + ATP = 6-phospho-D-gluconate + ADP + H(+)</text>
        <dbReference type="Rhea" id="RHEA:19433"/>
        <dbReference type="ChEBI" id="CHEBI:15378"/>
        <dbReference type="ChEBI" id="CHEBI:18391"/>
        <dbReference type="ChEBI" id="CHEBI:30616"/>
        <dbReference type="ChEBI" id="CHEBI:58759"/>
        <dbReference type="ChEBI" id="CHEBI:456216"/>
        <dbReference type="EC" id="2.7.1.12"/>
    </reaction>
</comment>
<dbReference type="Proteomes" id="UP000068250">
    <property type="component" value="Chromosome I"/>
</dbReference>
<dbReference type="CDD" id="cd02021">
    <property type="entry name" value="GntK"/>
    <property type="match status" value="1"/>
</dbReference>
<dbReference type="InterPro" id="IPR006001">
    <property type="entry name" value="Therm_gnt_kin"/>
</dbReference>
<evidence type="ECO:0000256" key="1">
    <source>
        <dbReference type="ARBA" id="ARBA00004761"/>
    </source>
</evidence>
<reference evidence="11" key="2">
    <citation type="submission" date="2014-09" db="EMBL/GenBank/DDBJ databases">
        <authorList>
            <person name="Magalhaes I.L.F."/>
            <person name="Oliveira U."/>
            <person name="Santos F.R."/>
            <person name="Vidigal T.H.D.A."/>
            <person name="Brescovit A.D."/>
            <person name="Santos A.J."/>
        </authorList>
    </citation>
    <scope>NUCLEOTIDE SEQUENCE</scope>
    <source>
        <strain evidence="11">LMG 23848T</strain>
    </source>
</reference>
<reference evidence="13" key="1">
    <citation type="submission" date="2014-09" db="EMBL/GenBank/DDBJ databases">
        <authorList>
            <person name="Illeghems K.G."/>
        </authorList>
    </citation>
    <scope>NUCLEOTIDE SEQUENCE [LARGE SCALE GENOMIC DNA]</scope>
    <source>
        <strain evidence="13">LMG 23848T</strain>
    </source>
</reference>
<reference evidence="12 14" key="3">
    <citation type="journal article" date="2020" name="Int. J. Syst. Evol. Microbiol.">
        <title>Novel acetic acid bacteria from cider fermentations: Acetobacter conturbans sp. nov. and Acetobacter fallax sp. nov.</title>
        <authorList>
            <person name="Sombolestani A.S."/>
            <person name="Cleenwerck I."/>
            <person name="Cnockaert M."/>
            <person name="Borremans W."/>
            <person name="Wieme A.D."/>
            <person name="De Vuyst L."/>
            <person name="Vandamme P."/>
        </authorList>
    </citation>
    <scope>NUCLEOTIDE SEQUENCE [LARGE SCALE GENOMIC DNA]</scope>
    <source>
        <strain evidence="12 14">LMG 23848</strain>
    </source>
</reference>
<dbReference type="OrthoDB" id="9795716at2"/>
<evidence type="ECO:0000313" key="13">
    <source>
        <dbReference type="Proteomes" id="UP000068250"/>
    </source>
</evidence>
<dbReference type="Gene3D" id="3.40.50.300">
    <property type="entry name" value="P-loop containing nucleotide triphosphate hydrolases"/>
    <property type="match status" value="1"/>
</dbReference>
<dbReference type="GO" id="GO:0005737">
    <property type="term" value="C:cytoplasm"/>
    <property type="evidence" value="ECO:0007669"/>
    <property type="project" value="TreeGrafter"/>
</dbReference>
<dbReference type="GO" id="GO:0005524">
    <property type="term" value="F:ATP binding"/>
    <property type="evidence" value="ECO:0007669"/>
    <property type="project" value="UniProtKB-KW"/>
</dbReference>
<name>A0A0U5F1A0_9PROT</name>
<keyword evidence="7 10" id="KW-0067">ATP-binding</keyword>
<evidence type="ECO:0000313" key="11">
    <source>
        <dbReference type="EMBL" id="CEF54724.1"/>
    </source>
</evidence>
<keyword evidence="5 10" id="KW-0547">Nucleotide-binding</keyword>